<comment type="caution">
    <text evidence="2">The sequence shown here is derived from an EMBL/GenBank/DDBJ whole genome shotgun (WGS) entry which is preliminary data.</text>
</comment>
<dbReference type="EMBL" id="SSMQ01000005">
    <property type="protein sequence ID" value="TKD11780.1"/>
    <property type="molecule type" value="Genomic_DNA"/>
</dbReference>
<feature type="region of interest" description="Disordered" evidence="1">
    <location>
        <begin position="1"/>
        <end position="36"/>
    </location>
</feature>
<evidence type="ECO:0000313" key="2">
    <source>
        <dbReference type="EMBL" id="TKD11780.1"/>
    </source>
</evidence>
<protein>
    <submittedName>
        <fullName evidence="2">Uncharacterized protein</fullName>
    </submittedName>
</protein>
<evidence type="ECO:0000313" key="3">
    <source>
        <dbReference type="Proteomes" id="UP000309215"/>
    </source>
</evidence>
<reference evidence="2 3" key="1">
    <citation type="submission" date="2019-04" db="EMBL/GenBank/DDBJ databases">
        <authorList>
            <person name="Li Y."/>
            <person name="Wang J."/>
        </authorList>
    </citation>
    <scope>NUCLEOTIDE SEQUENCE [LARGE SCALE GENOMIC DNA]</scope>
    <source>
        <strain evidence="2 3">DSM 14668</strain>
    </source>
</reference>
<organism evidence="2 3">
    <name type="scientific">Polyangium fumosum</name>
    <dbReference type="NCBI Taxonomy" id="889272"/>
    <lineage>
        <taxon>Bacteria</taxon>
        <taxon>Pseudomonadati</taxon>
        <taxon>Myxococcota</taxon>
        <taxon>Polyangia</taxon>
        <taxon>Polyangiales</taxon>
        <taxon>Polyangiaceae</taxon>
        <taxon>Polyangium</taxon>
    </lineage>
</organism>
<feature type="compositionally biased region" description="Basic and acidic residues" evidence="1">
    <location>
        <begin position="100"/>
        <end position="118"/>
    </location>
</feature>
<evidence type="ECO:0000256" key="1">
    <source>
        <dbReference type="SAM" id="MobiDB-lite"/>
    </source>
</evidence>
<proteinExistence type="predicted"/>
<accession>A0A4U1JHB5</accession>
<name>A0A4U1JHB5_9BACT</name>
<gene>
    <name evidence="2" type="ORF">E8A74_06485</name>
</gene>
<dbReference type="Proteomes" id="UP000309215">
    <property type="component" value="Unassembled WGS sequence"/>
</dbReference>
<feature type="region of interest" description="Disordered" evidence="1">
    <location>
        <begin position="93"/>
        <end position="118"/>
    </location>
</feature>
<keyword evidence="3" id="KW-1185">Reference proteome</keyword>
<sequence length="118" mass="13061">MSGPPSPPLPPLPTRMSPPSPPEPPLELPPLPLPPLPPCPAGVALQAIKPRIATLREAKRSGRRSMCGTINKLRRMISTLRTFTIRSANRSSLRRIASGSRDESARKFHMDRSSWPRR</sequence>
<dbReference type="AlphaFoldDB" id="A0A4U1JHB5"/>